<accession>A0A835CFL8</accession>
<gene>
    <name evidence="1" type="ORF">G2W53_003284</name>
</gene>
<proteinExistence type="predicted"/>
<reference evidence="1" key="1">
    <citation type="submission" date="2020-09" db="EMBL/GenBank/DDBJ databases">
        <title>Genome-Enabled Discovery of Anthraquinone Biosynthesis in Senna tora.</title>
        <authorList>
            <person name="Kang S.-H."/>
            <person name="Pandey R.P."/>
            <person name="Lee C.-M."/>
            <person name="Sim J.-S."/>
            <person name="Jeong J.-T."/>
            <person name="Choi B.-S."/>
            <person name="Jung M."/>
            <person name="Ginzburg D."/>
            <person name="Zhao K."/>
            <person name="Won S.Y."/>
            <person name="Oh T.-J."/>
            <person name="Yu Y."/>
            <person name="Kim N.-H."/>
            <person name="Lee O.R."/>
            <person name="Lee T.-H."/>
            <person name="Bashyal P."/>
            <person name="Kim T.-S."/>
            <person name="Lee W.-H."/>
            <person name="Kawkins C."/>
            <person name="Kim C.-K."/>
            <person name="Kim J.S."/>
            <person name="Ahn B.O."/>
            <person name="Rhee S.Y."/>
            <person name="Sohng J.K."/>
        </authorList>
    </citation>
    <scope>NUCLEOTIDE SEQUENCE</scope>
    <source>
        <tissue evidence="1">Leaf</tissue>
    </source>
</reference>
<keyword evidence="2" id="KW-1185">Reference proteome</keyword>
<protein>
    <submittedName>
        <fullName evidence="1">Uncharacterized protein</fullName>
    </submittedName>
</protein>
<comment type="caution">
    <text evidence="1">The sequence shown here is derived from an EMBL/GenBank/DDBJ whole genome shotgun (WGS) entry which is preliminary data.</text>
</comment>
<dbReference type="AlphaFoldDB" id="A0A835CFL8"/>
<dbReference type="Proteomes" id="UP000634136">
    <property type="component" value="Unassembled WGS sequence"/>
</dbReference>
<sequence>MCLVVRFGNENRNRKEKVGWPLGCHRRSRATVAVGGHRRSGLPVIEAAVLPFAFRSSALVSFHSFRFRFDPIFSDSISFISVFSLRFDPTANSSSIAPLDSIEGAEWRSRGKGWRVWKTERFVVPEPPALPPLKTEYLATMAKGSDEP</sequence>
<evidence type="ECO:0000313" key="2">
    <source>
        <dbReference type="Proteomes" id="UP000634136"/>
    </source>
</evidence>
<name>A0A835CFL8_9FABA</name>
<evidence type="ECO:0000313" key="1">
    <source>
        <dbReference type="EMBL" id="KAF7840986.1"/>
    </source>
</evidence>
<dbReference type="EMBL" id="JAAIUW010000002">
    <property type="protein sequence ID" value="KAF7840986.1"/>
    <property type="molecule type" value="Genomic_DNA"/>
</dbReference>
<organism evidence="1 2">
    <name type="scientific">Senna tora</name>
    <dbReference type="NCBI Taxonomy" id="362788"/>
    <lineage>
        <taxon>Eukaryota</taxon>
        <taxon>Viridiplantae</taxon>
        <taxon>Streptophyta</taxon>
        <taxon>Embryophyta</taxon>
        <taxon>Tracheophyta</taxon>
        <taxon>Spermatophyta</taxon>
        <taxon>Magnoliopsida</taxon>
        <taxon>eudicotyledons</taxon>
        <taxon>Gunneridae</taxon>
        <taxon>Pentapetalae</taxon>
        <taxon>rosids</taxon>
        <taxon>fabids</taxon>
        <taxon>Fabales</taxon>
        <taxon>Fabaceae</taxon>
        <taxon>Caesalpinioideae</taxon>
        <taxon>Cassia clade</taxon>
        <taxon>Senna</taxon>
    </lineage>
</organism>